<dbReference type="InterPro" id="IPR000120">
    <property type="entry name" value="Amidase"/>
</dbReference>
<gene>
    <name evidence="2" type="ORF">METZ01_LOCUS367144</name>
</gene>
<sequence length="298" mass="32628">MNKILPVFIILYCLLFLCSCSSETDQVNQDAIGMENLAGLTFTQTERDTLLQGLKVLKGRYDTLRTVDLKNSVPVPLYFNPRLPGQELPMGKDKYLFQVIPTERPDNLEDCAFYTIGQLAYLIRTRQVTSLELTTLYLDRLKRHGPELECVITLTEELALEQARRADKEIQTGKYRGPLHGIPYGAKDLLSVPGYKTTWGAVPYKDQALDETATVVKKLEEAGAVLLAKLTLGALAWGDVWFGGMTRNPWNTEQGSSGSSAGPGSATAAGLVAFAIGSETWGSIVSPANRNGVTGLRP</sequence>
<dbReference type="SUPFAM" id="SSF75304">
    <property type="entry name" value="Amidase signature (AS) enzymes"/>
    <property type="match status" value="1"/>
</dbReference>
<organism evidence="2">
    <name type="scientific">marine metagenome</name>
    <dbReference type="NCBI Taxonomy" id="408172"/>
    <lineage>
        <taxon>unclassified sequences</taxon>
        <taxon>metagenomes</taxon>
        <taxon>ecological metagenomes</taxon>
    </lineage>
</organism>
<dbReference type="PROSITE" id="PS51257">
    <property type="entry name" value="PROKAR_LIPOPROTEIN"/>
    <property type="match status" value="1"/>
</dbReference>
<dbReference type="GO" id="GO:0050567">
    <property type="term" value="F:glutaminyl-tRNA synthase (glutamine-hydrolyzing) activity"/>
    <property type="evidence" value="ECO:0007669"/>
    <property type="project" value="TreeGrafter"/>
</dbReference>
<dbReference type="PANTHER" id="PTHR11895:SF73">
    <property type="entry name" value="AMIDASE FAMILY PROTEIN"/>
    <property type="match status" value="1"/>
</dbReference>
<dbReference type="InterPro" id="IPR036928">
    <property type="entry name" value="AS_sf"/>
</dbReference>
<evidence type="ECO:0000259" key="1">
    <source>
        <dbReference type="Pfam" id="PF01425"/>
    </source>
</evidence>
<name>A0A382SWF9_9ZZZZ</name>
<feature type="domain" description="Amidase" evidence="1">
    <location>
        <begin position="132"/>
        <end position="298"/>
    </location>
</feature>
<feature type="non-terminal residue" evidence="2">
    <location>
        <position position="298"/>
    </location>
</feature>
<dbReference type="InterPro" id="IPR023631">
    <property type="entry name" value="Amidase_dom"/>
</dbReference>
<dbReference type="AlphaFoldDB" id="A0A382SWF9"/>
<proteinExistence type="predicted"/>
<dbReference type="EMBL" id="UINC01132155">
    <property type="protein sequence ID" value="SVD14290.1"/>
    <property type="molecule type" value="Genomic_DNA"/>
</dbReference>
<dbReference type="PANTHER" id="PTHR11895">
    <property type="entry name" value="TRANSAMIDASE"/>
    <property type="match status" value="1"/>
</dbReference>
<reference evidence="2" key="1">
    <citation type="submission" date="2018-05" db="EMBL/GenBank/DDBJ databases">
        <authorList>
            <person name="Lanie J.A."/>
            <person name="Ng W.-L."/>
            <person name="Kazmierczak K.M."/>
            <person name="Andrzejewski T.M."/>
            <person name="Davidsen T.M."/>
            <person name="Wayne K.J."/>
            <person name="Tettelin H."/>
            <person name="Glass J.I."/>
            <person name="Rusch D."/>
            <person name="Podicherti R."/>
            <person name="Tsui H.-C.T."/>
            <person name="Winkler M.E."/>
        </authorList>
    </citation>
    <scope>NUCLEOTIDE SEQUENCE</scope>
</reference>
<dbReference type="Gene3D" id="3.90.1300.10">
    <property type="entry name" value="Amidase signature (AS) domain"/>
    <property type="match status" value="1"/>
</dbReference>
<dbReference type="Pfam" id="PF01425">
    <property type="entry name" value="Amidase"/>
    <property type="match status" value="1"/>
</dbReference>
<accession>A0A382SWF9</accession>
<protein>
    <recommendedName>
        <fullName evidence="1">Amidase domain-containing protein</fullName>
    </recommendedName>
</protein>
<evidence type="ECO:0000313" key="2">
    <source>
        <dbReference type="EMBL" id="SVD14290.1"/>
    </source>
</evidence>